<reference evidence="6" key="2">
    <citation type="submission" date="2021-01" db="EMBL/GenBank/DDBJ databases">
        <authorList>
            <person name="Vargas Peralta D."/>
        </authorList>
    </citation>
    <scope>NUCLEOTIDE SEQUENCE</scope>
    <source>
        <strain evidence="6">A3</strain>
    </source>
</reference>
<evidence type="ECO:0000313" key="6">
    <source>
        <dbReference type="EMBL" id="MBW5892821.1"/>
    </source>
</evidence>
<dbReference type="InterPro" id="IPR036388">
    <property type="entry name" value="WH-like_DNA-bd_sf"/>
</dbReference>
<sequence>MAREGFTDLIALIAVAQTGSFTRAAAQLGVTQPALSASIRGLEERLGVRLLLRSTRSVTLTMAGQHLVDRIVPEFEQIDNELKSLNDLRDKPTGTLRITAIDYAIRSVLWPKLSVFLQQYPDITVELISEYESVDIAARGYDAGVRFGMELAQDMISVRISPDIKNAVVGSTSYLARHAAPQVPADLSQHKCIRLRTSTYGGLYDWEFTDNERTFNVRVTGSVICNNAYDILEAAKDGFGLAYLPQDMVQPYIDSGKMVSVLQDWCPVWPGFHLYYPNRRQHSRAMALMVEALRYQEKQT</sequence>
<dbReference type="AlphaFoldDB" id="A0AAW4P0G5"/>
<protein>
    <submittedName>
        <fullName evidence="6">LysR family transcriptional regulator</fullName>
    </submittedName>
</protein>
<dbReference type="PRINTS" id="PR00039">
    <property type="entry name" value="HTHLYSR"/>
</dbReference>
<dbReference type="Pfam" id="PF03466">
    <property type="entry name" value="LysR_substrate"/>
    <property type="match status" value="1"/>
</dbReference>
<evidence type="ECO:0000256" key="2">
    <source>
        <dbReference type="ARBA" id="ARBA00023015"/>
    </source>
</evidence>
<comment type="similarity">
    <text evidence="1">Belongs to the LysR transcriptional regulatory family.</text>
</comment>
<comment type="caution">
    <text evidence="6">The sequence shown here is derived from an EMBL/GenBank/DDBJ whole genome shotgun (WGS) entry which is preliminary data.</text>
</comment>
<reference evidence="6" key="1">
    <citation type="journal article" date="2021" name="bioRxiv">
        <title>Identification of Pectobacterium species isolated from the soft rot of tetecho (Neobuxbaumia tetetzo), a columnar cactus, and associated metagenomics.</title>
        <authorList>
            <person name="Vargas-Peralta D."/>
            <person name="Narvaez-Barragan D.A."/>
            <person name="de Sandozequi A."/>
            <person name="Romero-Gutierrez M.F."/>
            <person name="Segovia L."/>
            <person name="Martinez-Anaya C."/>
            <person name="Alcaraz L.D."/>
            <person name="de la Torre Almaraz R."/>
        </authorList>
    </citation>
    <scope>NUCLEOTIDE SEQUENCE</scope>
    <source>
        <strain evidence="6">A3</strain>
    </source>
</reference>
<dbReference type="FunFam" id="3.40.190.290:FF:000012">
    <property type="entry name" value="Transcriptional regulator, LysR family"/>
    <property type="match status" value="1"/>
</dbReference>
<keyword evidence="3" id="KW-0238">DNA-binding</keyword>
<dbReference type="Gene3D" id="1.10.10.10">
    <property type="entry name" value="Winged helix-like DNA-binding domain superfamily/Winged helix DNA-binding domain"/>
    <property type="match status" value="1"/>
</dbReference>
<keyword evidence="2" id="KW-0805">Transcription regulation</keyword>
<evidence type="ECO:0000259" key="5">
    <source>
        <dbReference type="PROSITE" id="PS50931"/>
    </source>
</evidence>
<dbReference type="PROSITE" id="PS50931">
    <property type="entry name" value="HTH_LYSR"/>
    <property type="match status" value="1"/>
</dbReference>
<dbReference type="PANTHER" id="PTHR30537">
    <property type="entry name" value="HTH-TYPE TRANSCRIPTIONAL REGULATOR"/>
    <property type="match status" value="1"/>
</dbReference>
<dbReference type="CDD" id="cd08474">
    <property type="entry name" value="PBP2_CrgA_like_5"/>
    <property type="match status" value="1"/>
</dbReference>
<evidence type="ECO:0000256" key="1">
    <source>
        <dbReference type="ARBA" id="ARBA00009437"/>
    </source>
</evidence>
<dbReference type="Pfam" id="PF00126">
    <property type="entry name" value="HTH_1"/>
    <property type="match status" value="1"/>
</dbReference>
<dbReference type="Gene3D" id="3.40.190.290">
    <property type="match status" value="1"/>
</dbReference>
<evidence type="ECO:0000256" key="4">
    <source>
        <dbReference type="ARBA" id="ARBA00023163"/>
    </source>
</evidence>
<dbReference type="InterPro" id="IPR000847">
    <property type="entry name" value="LysR_HTH_N"/>
</dbReference>
<evidence type="ECO:0000256" key="3">
    <source>
        <dbReference type="ARBA" id="ARBA00023125"/>
    </source>
</evidence>
<organism evidence="6 7">
    <name type="scientific">Pectobacterium polaris</name>
    <dbReference type="NCBI Taxonomy" id="2042057"/>
    <lineage>
        <taxon>Bacteria</taxon>
        <taxon>Pseudomonadati</taxon>
        <taxon>Pseudomonadota</taxon>
        <taxon>Gammaproteobacteria</taxon>
        <taxon>Enterobacterales</taxon>
        <taxon>Pectobacteriaceae</taxon>
        <taxon>Pectobacterium</taxon>
    </lineage>
</organism>
<dbReference type="EMBL" id="JAESHX010000054">
    <property type="protein sequence ID" value="MBW5892821.1"/>
    <property type="molecule type" value="Genomic_DNA"/>
</dbReference>
<dbReference type="RefSeq" id="WP_219679553.1">
    <property type="nucleotide sequence ID" value="NZ_JAESHX010000054.1"/>
</dbReference>
<dbReference type="GO" id="GO:0006351">
    <property type="term" value="P:DNA-templated transcription"/>
    <property type="evidence" value="ECO:0007669"/>
    <property type="project" value="TreeGrafter"/>
</dbReference>
<dbReference type="FunFam" id="1.10.10.10:FF:000001">
    <property type="entry name" value="LysR family transcriptional regulator"/>
    <property type="match status" value="1"/>
</dbReference>
<dbReference type="InterPro" id="IPR036390">
    <property type="entry name" value="WH_DNA-bd_sf"/>
</dbReference>
<dbReference type="SUPFAM" id="SSF46785">
    <property type="entry name" value="Winged helix' DNA-binding domain"/>
    <property type="match status" value="1"/>
</dbReference>
<dbReference type="Proteomes" id="UP000696310">
    <property type="component" value="Unassembled WGS sequence"/>
</dbReference>
<dbReference type="SUPFAM" id="SSF53850">
    <property type="entry name" value="Periplasmic binding protein-like II"/>
    <property type="match status" value="1"/>
</dbReference>
<gene>
    <name evidence="6" type="ORF">IM880_11405</name>
</gene>
<name>A0AAW4P0G5_9GAMM</name>
<accession>A0AAW4P0G5</accession>
<feature type="domain" description="HTH lysR-type" evidence="5">
    <location>
        <begin position="4"/>
        <end position="61"/>
    </location>
</feature>
<dbReference type="InterPro" id="IPR005119">
    <property type="entry name" value="LysR_subst-bd"/>
</dbReference>
<dbReference type="InterPro" id="IPR058163">
    <property type="entry name" value="LysR-type_TF_proteobact-type"/>
</dbReference>
<evidence type="ECO:0000313" key="7">
    <source>
        <dbReference type="Proteomes" id="UP000696310"/>
    </source>
</evidence>
<proteinExistence type="inferred from homology"/>
<dbReference type="GO" id="GO:0003700">
    <property type="term" value="F:DNA-binding transcription factor activity"/>
    <property type="evidence" value="ECO:0007669"/>
    <property type="project" value="InterPro"/>
</dbReference>
<keyword evidence="4" id="KW-0804">Transcription</keyword>
<dbReference type="PANTHER" id="PTHR30537:SF1">
    <property type="entry name" value="HTH-TYPE TRANSCRIPTIONAL REGULATOR PGRR"/>
    <property type="match status" value="1"/>
</dbReference>
<dbReference type="GO" id="GO:0043565">
    <property type="term" value="F:sequence-specific DNA binding"/>
    <property type="evidence" value="ECO:0007669"/>
    <property type="project" value="TreeGrafter"/>
</dbReference>